<dbReference type="InterPro" id="IPR007353">
    <property type="entry name" value="DUF421"/>
</dbReference>
<gene>
    <name evidence="9" type="ORF">EDM58_01445</name>
</gene>
<keyword evidence="4 7" id="KW-0812">Transmembrane</keyword>
<dbReference type="AlphaFoldDB" id="A0A3M8DE17"/>
<dbReference type="GO" id="GO:0005886">
    <property type="term" value="C:plasma membrane"/>
    <property type="evidence" value="ECO:0007669"/>
    <property type="project" value="UniProtKB-SubCell"/>
</dbReference>
<evidence type="ECO:0000313" key="10">
    <source>
        <dbReference type="Proteomes" id="UP000281915"/>
    </source>
</evidence>
<feature type="transmembrane region" description="Helical" evidence="7">
    <location>
        <begin position="62"/>
        <end position="81"/>
    </location>
</feature>
<organism evidence="9 10">
    <name type="scientific">Brevibacillus panacihumi</name>
    <dbReference type="NCBI Taxonomy" id="497735"/>
    <lineage>
        <taxon>Bacteria</taxon>
        <taxon>Bacillati</taxon>
        <taxon>Bacillota</taxon>
        <taxon>Bacilli</taxon>
        <taxon>Bacillales</taxon>
        <taxon>Paenibacillaceae</taxon>
        <taxon>Brevibacillus</taxon>
    </lineage>
</organism>
<comment type="similarity">
    <text evidence="2">Belongs to the UPF0702 family.</text>
</comment>
<dbReference type="PANTHER" id="PTHR34582">
    <property type="entry name" value="UPF0702 TRANSMEMBRANE PROTEIN YCAP"/>
    <property type="match status" value="1"/>
</dbReference>
<evidence type="ECO:0000256" key="5">
    <source>
        <dbReference type="ARBA" id="ARBA00022989"/>
    </source>
</evidence>
<keyword evidence="3" id="KW-1003">Cell membrane</keyword>
<keyword evidence="6 7" id="KW-0472">Membrane</keyword>
<dbReference type="Pfam" id="PF04239">
    <property type="entry name" value="DUF421"/>
    <property type="match status" value="1"/>
</dbReference>
<dbReference type="Gene3D" id="3.30.240.20">
    <property type="entry name" value="bsu07140 like domains"/>
    <property type="match status" value="2"/>
</dbReference>
<keyword evidence="5 7" id="KW-1133">Transmembrane helix</keyword>
<proteinExistence type="inferred from homology"/>
<evidence type="ECO:0000256" key="1">
    <source>
        <dbReference type="ARBA" id="ARBA00004651"/>
    </source>
</evidence>
<feature type="transmembrane region" description="Helical" evidence="7">
    <location>
        <begin position="33"/>
        <end position="50"/>
    </location>
</feature>
<feature type="transmembrane region" description="Helical" evidence="7">
    <location>
        <begin position="6"/>
        <end position="26"/>
    </location>
</feature>
<evidence type="ECO:0000256" key="4">
    <source>
        <dbReference type="ARBA" id="ARBA00022692"/>
    </source>
</evidence>
<dbReference type="RefSeq" id="WP_122911743.1">
    <property type="nucleotide sequence ID" value="NZ_RHHT01000002.1"/>
</dbReference>
<dbReference type="InterPro" id="IPR023090">
    <property type="entry name" value="UPF0702_alpha/beta_dom_sf"/>
</dbReference>
<evidence type="ECO:0000259" key="8">
    <source>
        <dbReference type="Pfam" id="PF04239"/>
    </source>
</evidence>
<dbReference type="Proteomes" id="UP000281915">
    <property type="component" value="Unassembled WGS sequence"/>
</dbReference>
<comment type="caution">
    <text evidence="9">The sequence shown here is derived from an EMBL/GenBank/DDBJ whole genome shotgun (WGS) entry which is preliminary data.</text>
</comment>
<evidence type="ECO:0000256" key="7">
    <source>
        <dbReference type="SAM" id="Phobius"/>
    </source>
</evidence>
<dbReference type="EMBL" id="RHHT01000002">
    <property type="protein sequence ID" value="RNB86243.1"/>
    <property type="molecule type" value="Genomic_DNA"/>
</dbReference>
<name>A0A3M8DE17_9BACL</name>
<feature type="domain" description="YetF C-terminal" evidence="8">
    <location>
        <begin position="82"/>
        <end position="221"/>
    </location>
</feature>
<evidence type="ECO:0000256" key="6">
    <source>
        <dbReference type="ARBA" id="ARBA00023136"/>
    </source>
</evidence>
<evidence type="ECO:0000256" key="3">
    <source>
        <dbReference type="ARBA" id="ARBA00022475"/>
    </source>
</evidence>
<reference evidence="9 10" key="1">
    <citation type="submission" date="2018-10" db="EMBL/GenBank/DDBJ databases">
        <title>Phylogenomics of Brevibacillus.</title>
        <authorList>
            <person name="Dunlap C."/>
        </authorList>
    </citation>
    <scope>NUCLEOTIDE SEQUENCE [LARGE SCALE GENOMIC DNA]</scope>
    <source>
        <strain evidence="9 10">JCM 15085</strain>
    </source>
</reference>
<accession>A0A3M8DE17</accession>
<evidence type="ECO:0000256" key="2">
    <source>
        <dbReference type="ARBA" id="ARBA00006448"/>
    </source>
</evidence>
<comment type="subcellular location">
    <subcellularLocation>
        <location evidence="1">Cell membrane</location>
        <topology evidence="1">Multi-pass membrane protein</topology>
    </subcellularLocation>
</comment>
<protein>
    <submittedName>
        <fullName evidence="9">DUF421 domain-containing protein</fullName>
    </submittedName>
</protein>
<sequence>MDNITGLLLRTLFTYFFILILLRLMGKRELGKMSVFDVVISIMLAEMAVLSIENTDKPLMHFYLPMLLVCVLEIAMSFLSLKSKKVRDVVDGSADMIIENGEIREEAMRRNRLNMDDLMVHLRQKNVKNIADVEFALLEPTGQLSVFVKHDKSFLTKGDLGIRPPQPANPVTYKGLPIPLILDGKVRTEALRRIGQNELWLKREIRKYGIKDIKDVSFCSIDDQGIMYLDKKDSKKDTPQK</sequence>
<dbReference type="PANTHER" id="PTHR34582:SF6">
    <property type="entry name" value="UPF0702 TRANSMEMBRANE PROTEIN YCAP"/>
    <property type="match status" value="1"/>
</dbReference>
<evidence type="ECO:0000313" key="9">
    <source>
        <dbReference type="EMBL" id="RNB86243.1"/>
    </source>
</evidence>